<dbReference type="AlphaFoldDB" id="K3X962"/>
<dbReference type="InParanoid" id="K3X962"/>
<reference evidence="4" key="1">
    <citation type="journal article" date="2010" name="Genome Biol.">
        <title>Genome sequence of the necrotrophic plant pathogen Pythium ultimum reveals original pathogenicity mechanisms and effector repertoire.</title>
        <authorList>
            <person name="Levesque C.A."/>
            <person name="Brouwer H."/>
            <person name="Cano L."/>
            <person name="Hamilton J.P."/>
            <person name="Holt C."/>
            <person name="Huitema E."/>
            <person name="Raffaele S."/>
            <person name="Robideau G.P."/>
            <person name="Thines M."/>
            <person name="Win J."/>
            <person name="Zerillo M.M."/>
            <person name="Beakes G.W."/>
            <person name="Boore J.L."/>
            <person name="Busam D."/>
            <person name="Dumas B."/>
            <person name="Ferriera S."/>
            <person name="Fuerstenberg S.I."/>
            <person name="Gachon C.M."/>
            <person name="Gaulin E."/>
            <person name="Govers F."/>
            <person name="Grenville-Briggs L."/>
            <person name="Horner N."/>
            <person name="Hostetler J."/>
            <person name="Jiang R.H."/>
            <person name="Johnson J."/>
            <person name="Krajaejun T."/>
            <person name="Lin H."/>
            <person name="Meijer H.J."/>
            <person name="Moore B."/>
            <person name="Morris P."/>
            <person name="Phuntmart V."/>
            <person name="Puiu D."/>
            <person name="Shetty J."/>
            <person name="Stajich J.E."/>
            <person name="Tripathy S."/>
            <person name="Wawra S."/>
            <person name="van West P."/>
            <person name="Whitty B.R."/>
            <person name="Coutinho P.M."/>
            <person name="Henrissat B."/>
            <person name="Martin F."/>
            <person name="Thomas P.D."/>
            <person name="Tyler B.M."/>
            <person name="De Vries R.P."/>
            <person name="Kamoun S."/>
            <person name="Yandell M."/>
            <person name="Tisserat N."/>
            <person name="Buell C.R."/>
        </authorList>
    </citation>
    <scope>NUCLEOTIDE SEQUENCE</scope>
    <source>
        <strain evidence="4">DAOM:BR144</strain>
    </source>
</reference>
<protein>
    <submittedName>
        <fullName evidence="3">Uncharacterized protein</fullName>
    </submittedName>
</protein>
<dbReference type="HOGENOM" id="CLU_010096_1_0_1"/>
<reference evidence="3" key="3">
    <citation type="submission" date="2015-02" db="UniProtKB">
        <authorList>
            <consortium name="EnsemblProtists"/>
        </authorList>
    </citation>
    <scope>IDENTIFICATION</scope>
    <source>
        <strain evidence="3">DAOM BR144</strain>
    </source>
</reference>
<dbReference type="eggNOG" id="ENOG502SIJP">
    <property type="taxonomic scope" value="Eukaryota"/>
</dbReference>
<name>K3X962_GLOUD</name>
<keyword evidence="2" id="KW-0472">Membrane</keyword>
<feature type="region of interest" description="Disordered" evidence="1">
    <location>
        <begin position="1"/>
        <end position="29"/>
    </location>
</feature>
<evidence type="ECO:0000256" key="2">
    <source>
        <dbReference type="SAM" id="Phobius"/>
    </source>
</evidence>
<sequence>MGFRALPSDDEPPQQGEAYAPQTTPPPEELDDADLFKTNRNADRHTIVDMSLRSVRFVVITTIALVAAFTYATATNNKMELKMMHRGSKNPAVFTKEVESQVSDYNALFGTIMFAGSKIFEVYCETLIFPTLHTYLHNCSLYPGDQPQRVHSKVKANAIFWGLKAVLIFMNVGFASLYVGQSSNASEVTRRLSSMEDMEPLRMHTVSHGWETLDSLHNTILHTAVTGSTTPFTFADACHSEGTSSLSVLDVDTTSVEVGVPTHEWSGGVLPHGATPKLHLQVGVDEFSKHALLYEEQLKAHKYDVATVMELFTQGATVLSLSLGQQPPLQSQLPDSWQGVMNVVARAMNATLPIEVNKLNIGLEIYELAEDIMLTSMTVDVPVHPAAASATVCGAGGSCVFSHPVDSQLKREISIMPYTKDCESSSKCRAEDNTAFLYGLGTFVASAGSSATPTTHLTLSFGKLVWRESPLHVRHQAECVEGHCLGLSVPLASMNGVVLVGSEAIPRDHLEATLAAPLRLVALRPASFKEKSGDSFYSTWDRIVGNAASSNHTTAFVETQQFSGCHALVDSYLQHIESNRFYLEKPVQAMYTSALLYLLQNGVPTPYADATSRRLALAASSGAGKIEIVLGIPLSSSLATFIGCAVMLLLTVFVIFFPTERVKLSPNTTPAARYVQILTDDLYPDIVHKKRLRFINGDALLFNEYVVDSIVLYAKRKEQKKIYL</sequence>
<evidence type="ECO:0000313" key="3">
    <source>
        <dbReference type="EnsemblProtists" id="PYU1_T013761"/>
    </source>
</evidence>
<dbReference type="VEuPathDB" id="FungiDB:PYU1_G013732"/>
<feature type="transmembrane region" description="Helical" evidence="2">
    <location>
        <begin position="54"/>
        <end position="74"/>
    </location>
</feature>
<keyword evidence="2" id="KW-0812">Transmembrane</keyword>
<evidence type="ECO:0000256" key="1">
    <source>
        <dbReference type="SAM" id="MobiDB-lite"/>
    </source>
</evidence>
<proteinExistence type="predicted"/>
<dbReference type="OMA" id="TQIATPW"/>
<dbReference type="EnsemblProtists" id="PYU1_T013761">
    <property type="protein sequence ID" value="PYU1_T013761"/>
    <property type="gene ID" value="PYU1_G013732"/>
</dbReference>
<keyword evidence="4" id="KW-1185">Reference proteome</keyword>
<organism evidence="3 4">
    <name type="scientific">Globisporangium ultimum (strain ATCC 200006 / CBS 805.95 / DAOM BR144)</name>
    <name type="common">Pythium ultimum</name>
    <dbReference type="NCBI Taxonomy" id="431595"/>
    <lineage>
        <taxon>Eukaryota</taxon>
        <taxon>Sar</taxon>
        <taxon>Stramenopiles</taxon>
        <taxon>Oomycota</taxon>
        <taxon>Peronosporomycetes</taxon>
        <taxon>Pythiales</taxon>
        <taxon>Pythiaceae</taxon>
        <taxon>Globisporangium</taxon>
    </lineage>
</organism>
<dbReference type="EMBL" id="GL376614">
    <property type="status" value="NOT_ANNOTATED_CDS"/>
    <property type="molecule type" value="Genomic_DNA"/>
</dbReference>
<evidence type="ECO:0000313" key="4">
    <source>
        <dbReference type="Proteomes" id="UP000019132"/>
    </source>
</evidence>
<dbReference type="Proteomes" id="UP000019132">
    <property type="component" value="Unassembled WGS sequence"/>
</dbReference>
<feature type="transmembrane region" description="Helical" evidence="2">
    <location>
        <begin position="158"/>
        <end position="179"/>
    </location>
</feature>
<accession>K3X962</accession>
<reference evidence="4" key="2">
    <citation type="submission" date="2010-04" db="EMBL/GenBank/DDBJ databases">
        <authorList>
            <person name="Buell R."/>
            <person name="Hamilton J."/>
            <person name="Hostetler J."/>
        </authorList>
    </citation>
    <scope>NUCLEOTIDE SEQUENCE [LARGE SCALE GENOMIC DNA]</scope>
    <source>
        <strain evidence="4">DAOM:BR144</strain>
    </source>
</reference>
<keyword evidence="2" id="KW-1133">Transmembrane helix</keyword>
<feature type="transmembrane region" description="Helical" evidence="2">
    <location>
        <begin position="638"/>
        <end position="657"/>
    </location>
</feature>